<dbReference type="OrthoDB" id="9804310at2"/>
<organism evidence="4 5">
    <name type="scientific">Halopolyspora algeriensis</name>
    <dbReference type="NCBI Taxonomy" id="1500506"/>
    <lineage>
        <taxon>Bacteria</taxon>
        <taxon>Bacillati</taxon>
        <taxon>Actinomycetota</taxon>
        <taxon>Actinomycetes</taxon>
        <taxon>Actinomycetes incertae sedis</taxon>
        <taxon>Halopolyspora</taxon>
    </lineage>
</organism>
<comment type="pathway">
    <text evidence="2">Amino-acid biosynthesis; ergothioneine biosynthesis.</text>
</comment>
<dbReference type="EMBL" id="QPJC01000002">
    <property type="protein sequence ID" value="RCW45985.1"/>
    <property type="molecule type" value="Genomic_DNA"/>
</dbReference>
<dbReference type="Gene3D" id="3.60.20.10">
    <property type="entry name" value="Glutamine Phosphoribosylpyrophosphate, subunit 1, domain 1"/>
    <property type="match status" value="1"/>
</dbReference>
<comment type="function">
    <text evidence="2">Catalyzes the hydrolysis of the gamma-glutamyl amide bond of hercynyl-gamma-L-glutamyl-L-cysteine sulfoxide to produce hercynylcysteine sulfoxide, a step in the biosynthesis pathway of ergothioneine.</text>
</comment>
<proteinExistence type="inferred from homology"/>
<protein>
    <recommendedName>
        <fullName evidence="2">Gamma-glutamyl-hercynylcysteine sulfoxide hydrolase</fullName>
        <ecNumber evidence="2">3.5.1.118</ecNumber>
    </recommendedName>
    <alternativeName>
        <fullName evidence="2">Gamma-glutamyl hercynylcysteine S-oxide hydrolase</fullName>
    </alternativeName>
</protein>
<evidence type="ECO:0000256" key="1">
    <source>
        <dbReference type="ARBA" id="ARBA00022962"/>
    </source>
</evidence>
<comment type="caution">
    <text evidence="4">The sequence shown here is derived from an EMBL/GenBank/DDBJ whole genome shotgun (WGS) entry which is preliminary data.</text>
</comment>
<gene>
    <name evidence="2" type="primary">egtC</name>
    <name evidence="4" type="ORF">DFQ14_102287</name>
</gene>
<evidence type="ECO:0000313" key="5">
    <source>
        <dbReference type="Proteomes" id="UP000253495"/>
    </source>
</evidence>
<evidence type="ECO:0000313" key="4">
    <source>
        <dbReference type="EMBL" id="RCW45985.1"/>
    </source>
</evidence>
<keyword evidence="1 2" id="KW-0315">Glutamine amidotransferase</keyword>
<dbReference type="GO" id="GO:0052699">
    <property type="term" value="P:ergothioneine biosynthetic process"/>
    <property type="evidence" value="ECO:0007669"/>
    <property type="project" value="UniProtKB-UniRule"/>
</dbReference>
<evidence type="ECO:0000256" key="2">
    <source>
        <dbReference type="HAMAP-Rule" id="MF_02036"/>
    </source>
</evidence>
<dbReference type="InterPro" id="IPR032889">
    <property type="entry name" value="EgtC_Actinobacteria"/>
</dbReference>
<name>A0A368VVS8_9ACTN</name>
<dbReference type="InterPro" id="IPR017808">
    <property type="entry name" value="EgtC"/>
</dbReference>
<dbReference type="GO" id="GO:0016811">
    <property type="term" value="F:hydrolase activity, acting on carbon-nitrogen (but not peptide) bonds, in linear amides"/>
    <property type="evidence" value="ECO:0007669"/>
    <property type="project" value="UniProtKB-UniRule"/>
</dbReference>
<dbReference type="GO" id="GO:0016740">
    <property type="term" value="F:transferase activity"/>
    <property type="evidence" value="ECO:0007669"/>
    <property type="project" value="UniProtKB-KW"/>
</dbReference>
<dbReference type="RefSeq" id="WP_114451828.1">
    <property type="nucleotide sequence ID" value="NZ_QPJC01000002.1"/>
</dbReference>
<dbReference type="EC" id="3.5.1.118" evidence="2"/>
<dbReference type="NCBIfam" id="TIGR03442">
    <property type="entry name" value="ergothioneine biosynthesis protein EgtC"/>
    <property type="match status" value="1"/>
</dbReference>
<dbReference type="InterPro" id="IPR029055">
    <property type="entry name" value="Ntn_hydrolases_N"/>
</dbReference>
<dbReference type="InterPro" id="IPR017932">
    <property type="entry name" value="GATase_2_dom"/>
</dbReference>
<dbReference type="Pfam" id="PF13230">
    <property type="entry name" value="GATase_4"/>
    <property type="match status" value="1"/>
</dbReference>
<feature type="domain" description="Glutamine amidotransferase type-2" evidence="3">
    <location>
        <begin position="2"/>
        <end position="262"/>
    </location>
</feature>
<reference evidence="4 5" key="1">
    <citation type="submission" date="2018-07" db="EMBL/GenBank/DDBJ databases">
        <title>Genomic Encyclopedia of Type Strains, Phase III (KMG-III): the genomes of soil and plant-associated and newly described type strains.</title>
        <authorList>
            <person name="Whitman W."/>
        </authorList>
    </citation>
    <scope>NUCLEOTIDE SEQUENCE [LARGE SCALE GENOMIC DNA]</scope>
    <source>
        <strain evidence="4 5">CECT 8575</strain>
    </source>
</reference>
<dbReference type="UniPathway" id="UPA01014"/>
<keyword evidence="2" id="KW-0378">Hydrolase</keyword>
<keyword evidence="5" id="KW-1185">Reference proteome</keyword>
<dbReference type="PANTHER" id="PTHR43187">
    <property type="entry name" value="GLUTAMINE AMIDOTRANSFERASE DUG3-RELATED"/>
    <property type="match status" value="1"/>
</dbReference>
<sequence>MCRHVGYLGPPVSLEELLLRPTHSLREQTWAPSDMRSGGTVNVDGFGVGWYPAGSDVPTRYRAADPMWTDASFTALASTVSSPAIVGAVRSAMVGTPVVPTACAPFGDGHWLFSHNGRVSGWPESLACLAEKLDPVDLMTLDAPVDSAVVWALLRHRLRRGQPAEEAVCDVLLEIVAAAPESRMNLLLTDGTVLIATTWTHSLFVRRDRGAVTVASEPFGDGTCSQDPGEGGVRWEEVPDHHLLVANTDHVALTALPESGAS</sequence>
<dbReference type="HAMAP" id="MF_02036">
    <property type="entry name" value="EgtC"/>
    <property type="match status" value="1"/>
</dbReference>
<accession>A0A368VVS8</accession>
<comment type="catalytic activity">
    <reaction evidence="2">
        <text>gamma-L-glutamyl-hercynylcysteine S-oxide + H2O = S-(hercyn-2-yl)-L-cysteine S-oxide + L-glutamate</text>
        <dbReference type="Rhea" id="RHEA:42684"/>
        <dbReference type="ChEBI" id="CHEBI:15377"/>
        <dbReference type="ChEBI" id="CHEBI:29985"/>
        <dbReference type="ChEBI" id="CHEBI:82703"/>
        <dbReference type="ChEBI" id="CHEBI:82706"/>
        <dbReference type="EC" id="3.5.1.118"/>
    </reaction>
</comment>
<dbReference type="SUPFAM" id="SSF56235">
    <property type="entry name" value="N-terminal nucleophile aminohydrolases (Ntn hydrolases)"/>
    <property type="match status" value="1"/>
</dbReference>
<dbReference type="Proteomes" id="UP000253495">
    <property type="component" value="Unassembled WGS sequence"/>
</dbReference>
<dbReference type="InterPro" id="IPR052373">
    <property type="entry name" value="Gamma-glu_amide_hydrolase"/>
</dbReference>
<dbReference type="CDD" id="cd01908">
    <property type="entry name" value="YafJ"/>
    <property type="match status" value="1"/>
</dbReference>
<dbReference type="AlphaFoldDB" id="A0A368VVS8"/>
<evidence type="ECO:0000259" key="3">
    <source>
        <dbReference type="PROSITE" id="PS51278"/>
    </source>
</evidence>
<dbReference type="PANTHER" id="PTHR43187:SF2">
    <property type="entry name" value="GAMMA-GLUTAMYL-HERCYNYLCYSTEINE SULFOXIDE HYDROLASE"/>
    <property type="match status" value="1"/>
</dbReference>
<keyword evidence="4" id="KW-0808">Transferase</keyword>
<dbReference type="PROSITE" id="PS51278">
    <property type="entry name" value="GATASE_TYPE_2"/>
    <property type="match status" value="1"/>
</dbReference>
<dbReference type="InterPro" id="IPR026869">
    <property type="entry name" value="EgtC-like"/>
</dbReference>